<dbReference type="EMBL" id="LNYL01000042">
    <property type="protein sequence ID" value="KTD25845.1"/>
    <property type="molecule type" value="Genomic_DNA"/>
</dbReference>
<dbReference type="PANTHER" id="PTHR30435:SF19">
    <property type="entry name" value="FLAGELLAR BASAL-BODY ROD PROTEIN FLGG"/>
    <property type="match status" value="1"/>
</dbReference>
<dbReference type="STRING" id="466.Lmac_1616"/>
<reference evidence="7 8" key="1">
    <citation type="submission" date="2015-11" db="EMBL/GenBank/DDBJ databases">
        <title>Genomic analysis of 38 Legionella species identifies large and diverse effector repertoires.</title>
        <authorList>
            <person name="Burstein D."/>
            <person name="Amaro F."/>
            <person name="Zusman T."/>
            <person name="Lifshitz Z."/>
            <person name="Cohen O."/>
            <person name="Gilbert J.A."/>
            <person name="Pupko T."/>
            <person name="Shuman H.A."/>
            <person name="Segal G."/>
        </authorList>
    </citation>
    <scope>NUCLEOTIDE SEQUENCE [LARGE SCALE GENOMIC DNA]</scope>
    <source>
        <strain evidence="7 8">PX-1-G2-E2</strain>
    </source>
</reference>
<comment type="subcellular location">
    <subcellularLocation>
        <location evidence="1 4">Bacterial flagellum basal body</location>
    </subcellularLocation>
</comment>
<organism evidence="7 8">
    <name type="scientific">Legionella maceachernii</name>
    <dbReference type="NCBI Taxonomy" id="466"/>
    <lineage>
        <taxon>Bacteria</taxon>
        <taxon>Pseudomonadati</taxon>
        <taxon>Pseudomonadota</taxon>
        <taxon>Gammaproteobacteria</taxon>
        <taxon>Legionellales</taxon>
        <taxon>Legionellaceae</taxon>
        <taxon>Legionella</taxon>
    </lineage>
</organism>
<keyword evidence="7" id="KW-0969">Cilium</keyword>
<dbReference type="Pfam" id="PF22692">
    <property type="entry name" value="LlgE_F_G_D1"/>
    <property type="match status" value="1"/>
</dbReference>
<keyword evidence="8" id="KW-1185">Reference proteome</keyword>
<dbReference type="SUPFAM" id="SSF117143">
    <property type="entry name" value="Flagellar hook protein flgE"/>
    <property type="match status" value="1"/>
</dbReference>
<dbReference type="NCBIfam" id="TIGR03506">
    <property type="entry name" value="FlgEFG_subfam"/>
    <property type="match status" value="1"/>
</dbReference>
<dbReference type="OrthoDB" id="8578401at2"/>
<evidence type="ECO:0000313" key="7">
    <source>
        <dbReference type="EMBL" id="KTD25845.1"/>
    </source>
</evidence>
<gene>
    <name evidence="7" type="primary">flgF</name>
    <name evidence="7" type="ORF">Lmac_1616</name>
</gene>
<dbReference type="InterPro" id="IPR010930">
    <property type="entry name" value="Flg_bb/hook_C_dom"/>
</dbReference>
<evidence type="ECO:0000256" key="4">
    <source>
        <dbReference type="RuleBase" id="RU362116"/>
    </source>
</evidence>
<evidence type="ECO:0000256" key="3">
    <source>
        <dbReference type="ARBA" id="ARBA00023143"/>
    </source>
</evidence>
<dbReference type="Proteomes" id="UP000054908">
    <property type="component" value="Unassembled WGS sequence"/>
</dbReference>
<evidence type="ECO:0000313" key="8">
    <source>
        <dbReference type="Proteomes" id="UP000054908"/>
    </source>
</evidence>
<dbReference type="GO" id="GO:0071978">
    <property type="term" value="P:bacterial-type flagellum-dependent swarming motility"/>
    <property type="evidence" value="ECO:0007669"/>
    <property type="project" value="TreeGrafter"/>
</dbReference>
<dbReference type="InterPro" id="IPR053967">
    <property type="entry name" value="LlgE_F_G-like_D1"/>
</dbReference>
<dbReference type="Pfam" id="PF06429">
    <property type="entry name" value="Flg_bbr_C"/>
    <property type="match status" value="1"/>
</dbReference>
<dbReference type="PANTHER" id="PTHR30435">
    <property type="entry name" value="FLAGELLAR PROTEIN"/>
    <property type="match status" value="1"/>
</dbReference>
<feature type="domain" description="Flagellar basal-body/hook protein C-terminal" evidence="5">
    <location>
        <begin position="188"/>
        <end position="231"/>
    </location>
</feature>
<sequence length="238" mass="26536">MMMDAIGAAQIALLQDQLRLQSINQNITNMQTPGYKRQLLENKSFSMQLDTEIPSAHQQMQNAKIFTQGTVTQSQNAKDIAISGDGFFEVQTEEGVFYTRRGDLQVNERGELSLATGALLLGKSGPIRVDNNSFTIDSQGIVYVDNHKVEQINLVEFSQMQKLNYRGQGLYESVELPNPANSTIRVLQGFIEQSNVKSVDEMLEMLKTSRHFEASQRVMRTADNLLSTAISQLGEGNV</sequence>
<evidence type="ECO:0000259" key="5">
    <source>
        <dbReference type="Pfam" id="PF06429"/>
    </source>
</evidence>
<protein>
    <submittedName>
        <fullName evidence="7">Flagellar basal body rod protein FlgF</fullName>
    </submittedName>
</protein>
<keyword evidence="7" id="KW-0966">Cell projection</keyword>
<dbReference type="AlphaFoldDB" id="A0A0W0W091"/>
<evidence type="ECO:0000256" key="2">
    <source>
        <dbReference type="ARBA" id="ARBA00009677"/>
    </source>
</evidence>
<evidence type="ECO:0000259" key="6">
    <source>
        <dbReference type="Pfam" id="PF22692"/>
    </source>
</evidence>
<name>A0A0W0W091_9GAMM</name>
<dbReference type="PATRIC" id="fig|466.6.peg.1702"/>
<keyword evidence="3 4" id="KW-0975">Bacterial flagellum</keyword>
<dbReference type="RefSeq" id="WP_058452385.1">
    <property type="nucleotide sequence ID" value="NZ_CAAAIB010000004.1"/>
</dbReference>
<dbReference type="InterPro" id="IPR020013">
    <property type="entry name" value="Flagellar_FlgE/F/G"/>
</dbReference>
<comment type="similarity">
    <text evidence="2 4">Belongs to the flagella basal body rod proteins family.</text>
</comment>
<comment type="caution">
    <text evidence="7">The sequence shown here is derived from an EMBL/GenBank/DDBJ whole genome shotgun (WGS) entry which is preliminary data.</text>
</comment>
<keyword evidence="7" id="KW-0282">Flagellum</keyword>
<evidence type="ECO:0000256" key="1">
    <source>
        <dbReference type="ARBA" id="ARBA00004117"/>
    </source>
</evidence>
<accession>A0A0W0W091</accession>
<proteinExistence type="inferred from homology"/>
<dbReference type="InterPro" id="IPR037925">
    <property type="entry name" value="FlgE/F/G-like"/>
</dbReference>
<dbReference type="GO" id="GO:0009425">
    <property type="term" value="C:bacterial-type flagellum basal body"/>
    <property type="evidence" value="ECO:0007669"/>
    <property type="project" value="UniProtKB-SubCell"/>
</dbReference>
<feature type="domain" description="Flagellar hook protein FlgE/F/G-like D1" evidence="6">
    <location>
        <begin position="81"/>
        <end position="144"/>
    </location>
</feature>